<feature type="transmembrane region" description="Helical" evidence="2">
    <location>
        <begin position="64"/>
        <end position="82"/>
    </location>
</feature>
<name>A0A852X368_9MICO</name>
<gene>
    <name evidence="3" type="ORF">BJY28_001386</name>
</gene>
<evidence type="ECO:0000256" key="1">
    <source>
        <dbReference type="SAM" id="MobiDB-lite"/>
    </source>
</evidence>
<feature type="transmembrane region" description="Helical" evidence="2">
    <location>
        <begin position="146"/>
        <end position="165"/>
    </location>
</feature>
<proteinExistence type="predicted"/>
<sequence>MTSERSAEPVTRATLRARHVGDPAAAPLDPEAPPARPRPLVAVGAVLAGLVLAGLSRLDGSLPLIVGYLVLGLVVVVGWPRLLGSATPVGSSLVLLTALVGIATALAVREPVDLALVTVGVGAGVVAMCLQPLVQAPARETLAAHLAASALGIAVLTCGAVLLTAPATGGYPVAVAGVAVAVAAVADLATERPGRQAWMLPVAVLLGGLGGLATSLALDGGLGAWAALLGMLVAGVALCLRRMLAQLPAIDSAAAPAAGVASVLVVGPVVHLLARALLG</sequence>
<dbReference type="AlphaFoldDB" id="A0A852X368"/>
<feature type="transmembrane region" description="Helical" evidence="2">
    <location>
        <begin position="222"/>
        <end position="240"/>
    </location>
</feature>
<keyword evidence="2" id="KW-0812">Transmembrane</keyword>
<dbReference type="Proteomes" id="UP000592181">
    <property type="component" value="Unassembled WGS sequence"/>
</dbReference>
<keyword evidence="2" id="KW-1133">Transmembrane helix</keyword>
<protein>
    <submittedName>
        <fullName evidence="3">Uncharacterized protein</fullName>
    </submittedName>
</protein>
<dbReference type="RefSeq" id="WP_179462354.1">
    <property type="nucleotide sequence ID" value="NZ_JACBZX010000001.1"/>
</dbReference>
<feature type="transmembrane region" description="Helical" evidence="2">
    <location>
        <begin position="89"/>
        <end position="108"/>
    </location>
</feature>
<evidence type="ECO:0000313" key="4">
    <source>
        <dbReference type="Proteomes" id="UP000592181"/>
    </source>
</evidence>
<comment type="caution">
    <text evidence="3">The sequence shown here is derived from an EMBL/GenBank/DDBJ whole genome shotgun (WGS) entry which is preliminary data.</text>
</comment>
<organism evidence="3 4">
    <name type="scientific">Janibacter alkaliphilus</name>
    <dbReference type="NCBI Taxonomy" id="1069963"/>
    <lineage>
        <taxon>Bacteria</taxon>
        <taxon>Bacillati</taxon>
        <taxon>Actinomycetota</taxon>
        <taxon>Actinomycetes</taxon>
        <taxon>Micrococcales</taxon>
        <taxon>Intrasporangiaceae</taxon>
        <taxon>Janibacter</taxon>
    </lineage>
</organism>
<feature type="transmembrane region" description="Helical" evidence="2">
    <location>
        <begin position="114"/>
        <end position="134"/>
    </location>
</feature>
<keyword evidence="4" id="KW-1185">Reference proteome</keyword>
<feature type="transmembrane region" description="Helical" evidence="2">
    <location>
        <begin position="197"/>
        <end position="216"/>
    </location>
</feature>
<evidence type="ECO:0000256" key="2">
    <source>
        <dbReference type="SAM" id="Phobius"/>
    </source>
</evidence>
<dbReference type="EMBL" id="JACBZX010000001">
    <property type="protein sequence ID" value="NYG36917.1"/>
    <property type="molecule type" value="Genomic_DNA"/>
</dbReference>
<reference evidence="3 4" key="1">
    <citation type="submission" date="2020-07" db="EMBL/GenBank/DDBJ databases">
        <title>Sequencing the genomes of 1000 actinobacteria strains.</title>
        <authorList>
            <person name="Klenk H.-P."/>
        </authorList>
    </citation>
    <scope>NUCLEOTIDE SEQUENCE [LARGE SCALE GENOMIC DNA]</scope>
    <source>
        <strain evidence="3 4">DSM 24723</strain>
    </source>
</reference>
<feature type="transmembrane region" description="Helical" evidence="2">
    <location>
        <begin position="171"/>
        <end position="190"/>
    </location>
</feature>
<feature type="region of interest" description="Disordered" evidence="1">
    <location>
        <begin position="1"/>
        <end position="33"/>
    </location>
</feature>
<feature type="transmembrane region" description="Helical" evidence="2">
    <location>
        <begin position="252"/>
        <end position="274"/>
    </location>
</feature>
<accession>A0A852X368</accession>
<keyword evidence="2" id="KW-0472">Membrane</keyword>
<evidence type="ECO:0000313" key="3">
    <source>
        <dbReference type="EMBL" id="NYG36917.1"/>
    </source>
</evidence>